<dbReference type="AlphaFoldDB" id="A0A2U8FSC9"/>
<dbReference type="KEGG" id="aon:DEH84_06845"/>
<evidence type="ECO:0000313" key="2">
    <source>
        <dbReference type="EMBL" id="AWI53176.1"/>
    </source>
</evidence>
<protein>
    <submittedName>
        <fullName evidence="2">Uncharacterized protein</fullName>
    </submittedName>
</protein>
<dbReference type="Proteomes" id="UP000244892">
    <property type="component" value="Chromosome"/>
</dbReference>
<accession>A0A2U8FSC9</accession>
<sequence length="127" mass="13599">MLSTQRPSATRRPPCPGCDADYLAKQEDADAKADRFDAIADRAEADFLRALRADPAGRVASPWDFGAKCALAEVVYANESQPAEAAEIVAAMSLVLRGDEAGALAKLREAVKFAAQRYADTRAELEA</sequence>
<reference evidence="2 3" key="1">
    <citation type="submission" date="2018-05" db="EMBL/GenBank/DDBJ databases">
        <title>complete genome sequence of Aquabacterium olei NBRC 110486.</title>
        <authorList>
            <person name="Tang B."/>
            <person name="Chang J."/>
            <person name="Zhang L."/>
            <person name="Yang H."/>
        </authorList>
    </citation>
    <scope>NUCLEOTIDE SEQUENCE [LARGE SCALE GENOMIC DNA]</scope>
    <source>
        <strain evidence="2 3">NBRC 110486</strain>
    </source>
</reference>
<dbReference type="EMBL" id="CP029210">
    <property type="protein sequence ID" value="AWI53176.1"/>
    <property type="molecule type" value="Genomic_DNA"/>
</dbReference>
<organism evidence="2 3">
    <name type="scientific">Aquabacterium olei</name>
    <dbReference type="NCBI Taxonomy" id="1296669"/>
    <lineage>
        <taxon>Bacteria</taxon>
        <taxon>Pseudomonadati</taxon>
        <taxon>Pseudomonadota</taxon>
        <taxon>Betaproteobacteria</taxon>
        <taxon>Burkholderiales</taxon>
        <taxon>Aquabacterium</taxon>
    </lineage>
</organism>
<feature type="region of interest" description="Disordered" evidence="1">
    <location>
        <begin position="1"/>
        <end position="21"/>
    </location>
</feature>
<evidence type="ECO:0000313" key="3">
    <source>
        <dbReference type="Proteomes" id="UP000244892"/>
    </source>
</evidence>
<evidence type="ECO:0000256" key="1">
    <source>
        <dbReference type="SAM" id="MobiDB-lite"/>
    </source>
</evidence>
<proteinExistence type="predicted"/>
<name>A0A2U8FSC9_9BURK</name>
<dbReference type="RefSeq" id="WP_109035957.1">
    <property type="nucleotide sequence ID" value="NZ_CP029210.1"/>
</dbReference>
<gene>
    <name evidence="2" type="ORF">DEH84_06845</name>
</gene>
<keyword evidence="3" id="KW-1185">Reference proteome</keyword>